<accession>A0A1I4RXR1</accession>
<protein>
    <recommendedName>
        <fullName evidence="4">Copper(I)-binding protein</fullName>
    </recommendedName>
</protein>
<dbReference type="Proteomes" id="UP000199144">
    <property type="component" value="Unassembled WGS sequence"/>
</dbReference>
<dbReference type="InterPro" id="IPR036182">
    <property type="entry name" value="PCuAC_sf"/>
</dbReference>
<feature type="signal peptide" evidence="1">
    <location>
        <begin position="1"/>
        <end position="22"/>
    </location>
</feature>
<evidence type="ECO:0008006" key="4">
    <source>
        <dbReference type="Google" id="ProtNLM"/>
    </source>
</evidence>
<feature type="chain" id="PRO_5011653234" description="Copper(I)-binding protein" evidence="1">
    <location>
        <begin position="23"/>
        <end position="156"/>
    </location>
</feature>
<gene>
    <name evidence="2" type="ORF">SAMN04488042_10930</name>
</gene>
<keyword evidence="3" id="KW-1185">Reference proteome</keyword>
<organism evidence="2 3">
    <name type="scientific">Shimia aestuarii</name>
    <dbReference type="NCBI Taxonomy" id="254406"/>
    <lineage>
        <taxon>Bacteria</taxon>
        <taxon>Pseudomonadati</taxon>
        <taxon>Pseudomonadota</taxon>
        <taxon>Alphaproteobacteria</taxon>
        <taxon>Rhodobacterales</taxon>
        <taxon>Roseobacteraceae</taxon>
    </lineage>
</organism>
<evidence type="ECO:0000256" key="1">
    <source>
        <dbReference type="SAM" id="SignalP"/>
    </source>
</evidence>
<dbReference type="AlphaFoldDB" id="A0A1I4RXR1"/>
<sequence length="156" mass="16784">MSFKTLSFAAIAAASFALPAFAESIIAVDDPYARVSTKMSKSGAAFMVIENSGDEDDRLIDVKSDIAKKVELHTHKDDGNGNMSMVHVEEGFVIPAGGKHMLMRGGDHVMFMGLNKGLDHGDIVGVTLVFEKAGDVTLEIPVDLERKPMHGMKHGN</sequence>
<evidence type="ECO:0000313" key="2">
    <source>
        <dbReference type="EMBL" id="SFM56743.1"/>
    </source>
</evidence>
<dbReference type="PANTHER" id="PTHR36302:SF1">
    <property type="entry name" value="COPPER CHAPERONE PCU(A)C"/>
    <property type="match status" value="1"/>
</dbReference>
<dbReference type="PANTHER" id="PTHR36302">
    <property type="entry name" value="BLR7088 PROTEIN"/>
    <property type="match status" value="1"/>
</dbReference>
<dbReference type="EMBL" id="FOTQ01000009">
    <property type="protein sequence ID" value="SFM56743.1"/>
    <property type="molecule type" value="Genomic_DNA"/>
</dbReference>
<dbReference type="Gene3D" id="2.60.40.1890">
    <property type="entry name" value="PCu(A)C copper chaperone"/>
    <property type="match status" value="1"/>
</dbReference>
<reference evidence="2 3" key="1">
    <citation type="submission" date="2016-10" db="EMBL/GenBank/DDBJ databases">
        <authorList>
            <person name="de Groot N.N."/>
        </authorList>
    </citation>
    <scope>NUCLEOTIDE SEQUENCE [LARGE SCALE GENOMIC DNA]</scope>
    <source>
        <strain evidence="2 3">DSM 15283</strain>
    </source>
</reference>
<dbReference type="STRING" id="254406.SAMN04488042_10930"/>
<dbReference type="InterPro" id="IPR058248">
    <property type="entry name" value="Lxx211020-like"/>
</dbReference>
<keyword evidence="1" id="KW-0732">Signal</keyword>
<dbReference type="InterPro" id="IPR007410">
    <property type="entry name" value="LpqE-like"/>
</dbReference>
<dbReference type="Pfam" id="PF04314">
    <property type="entry name" value="PCuAC"/>
    <property type="match status" value="1"/>
</dbReference>
<dbReference type="OrthoDB" id="9796962at2"/>
<evidence type="ECO:0000313" key="3">
    <source>
        <dbReference type="Proteomes" id="UP000199144"/>
    </source>
</evidence>
<dbReference type="SUPFAM" id="SSF110087">
    <property type="entry name" value="DR1885-like metal-binding protein"/>
    <property type="match status" value="1"/>
</dbReference>
<dbReference type="RefSeq" id="WP_093095670.1">
    <property type="nucleotide sequence ID" value="NZ_FOTQ01000009.1"/>
</dbReference>
<proteinExistence type="predicted"/>
<name>A0A1I4RXR1_9RHOB</name>